<gene>
    <name evidence="1" type="ORF">FOY91_12135</name>
</gene>
<protein>
    <submittedName>
        <fullName evidence="1">DNA polymerase III subunit delta</fullName>
    </submittedName>
</protein>
<dbReference type="SUPFAM" id="SSF52540">
    <property type="entry name" value="P-loop containing nucleoside triphosphate hydrolases"/>
    <property type="match status" value="1"/>
</dbReference>
<evidence type="ECO:0000313" key="2">
    <source>
        <dbReference type="Proteomes" id="UP000318681"/>
    </source>
</evidence>
<dbReference type="RefSeq" id="WP_145152089.1">
    <property type="nucleotide sequence ID" value="NZ_VNIM01000046.1"/>
</dbReference>
<evidence type="ECO:0000313" key="1">
    <source>
        <dbReference type="EMBL" id="TVV73481.1"/>
    </source>
</evidence>
<keyword evidence="2" id="KW-1185">Reference proteome</keyword>
<proteinExistence type="predicted"/>
<dbReference type="Pfam" id="PF13177">
    <property type="entry name" value="DNA_pol3_delta2"/>
    <property type="match status" value="1"/>
</dbReference>
<sequence>MSLIGHDAAVEAFREAIGGGRLHHAWLVAGPQGIGKARFAEAAALRYLAEGIGPVEAPGLDLPDDHPTVRYVAAGSHPDYRRLERLYREKTGDQARGVTVDQVRGLQTLFATTPSFSTRRAVVIDAIDDLERSGANALLKNLEEPPTDTLFLLVSHAPGRLLPTIRSRCRTLRLGLLGEAHMQAIIRRERPEADDAEIAALVGVGGGAPGQALRFAGLDIAGLDAAIDAIARGGDPTNAGRSALAKSLALKSAQPRYEAFLERAPARIAAAARTAPVADLAAILPLEAQARSLAGSALRLSLDPQATVFGLGGLLAALAPITGDAKPGSTRRR</sequence>
<organism evidence="1 2">
    <name type="scientific">Alterirhizorhabdus solaris</name>
    <dbReference type="NCBI Taxonomy" id="2529389"/>
    <lineage>
        <taxon>Bacteria</taxon>
        <taxon>Pseudomonadati</taxon>
        <taxon>Pseudomonadota</taxon>
        <taxon>Alphaproteobacteria</taxon>
        <taxon>Sphingomonadales</taxon>
        <taxon>Rhizorhabdaceae</taxon>
        <taxon>Alterirhizorhabdus</taxon>
    </lineage>
</organism>
<dbReference type="EMBL" id="VNIM01000046">
    <property type="protein sequence ID" value="TVV73481.1"/>
    <property type="molecule type" value="Genomic_DNA"/>
</dbReference>
<comment type="caution">
    <text evidence="1">The sequence shown here is derived from an EMBL/GenBank/DDBJ whole genome shotgun (WGS) entry which is preliminary data.</text>
</comment>
<dbReference type="GO" id="GO:0006261">
    <property type="term" value="P:DNA-templated DNA replication"/>
    <property type="evidence" value="ECO:0007669"/>
    <property type="project" value="TreeGrafter"/>
</dbReference>
<name>A0A558R269_9SPHN</name>
<dbReference type="PANTHER" id="PTHR11669">
    <property type="entry name" value="REPLICATION FACTOR C / DNA POLYMERASE III GAMMA-TAU SUBUNIT"/>
    <property type="match status" value="1"/>
</dbReference>
<dbReference type="InterPro" id="IPR050238">
    <property type="entry name" value="DNA_Rep/Repair_Clamp_Loader"/>
</dbReference>
<reference evidence="1 2" key="1">
    <citation type="submission" date="2019-07" db="EMBL/GenBank/DDBJ databases">
        <title>Sphingomonas solaris sp. nov., isolated from a solar panel from Boston, Massachusetts.</title>
        <authorList>
            <person name="Tanner K."/>
            <person name="Pascual J."/>
            <person name="Mancuso C."/>
            <person name="Pereto J."/>
            <person name="Khalil A."/>
            <person name="Vilanova C."/>
        </authorList>
    </citation>
    <scope>NUCLEOTIDE SEQUENCE [LARGE SCALE GENOMIC DNA]</scope>
    <source>
        <strain evidence="1 2">R4DWN</strain>
    </source>
</reference>
<dbReference type="Gene3D" id="3.40.50.300">
    <property type="entry name" value="P-loop containing nucleotide triphosphate hydrolases"/>
    <property type="match status" value="1"/>
</dbReference>
<dbReference type="AlphaFoldDB" id="A0A558R269"/>
<dbReference type="Proteomes" id="UP000318681">
    <property type="component" value="Unassembled WGS sequence"/>
</dbReference>
<dbReference type="GO" id="GO:0009360">
    <property type="term" value="C:DNA polymerase III complex"/>
    <property type="evidence" value="ECO:0007669"/>
    <property type="project" value="TreeGrafter"/>
</dbReference>
<accession>A0A558R269</accession>
<dbReference type="InterPro" id="IPR027417">
    <property type="entry name" value="P-loop_NTPase"/>
</dbReference>
<dbReference type="PANTHER" id="PTHR11669:SF8">
    <property type="entry name" value="DNA POLYMERASE III SUBUNIT DELTA"/>
    <property type="match status" value="1"/>
</dbReference>
<dbReference type="OrthoDB" id="9811073at2"/>